<keyword evidence="1" id="KW-0472">Membrane</keyword>
<proteinExistence type="predicted"/>
<organism evidence="2 3">
    <name type="scientific">Candidatus Ryanbacteria bacterium RIFCSPHIGHO2_02_FULL_45_13b</name>
    <dbReference type="NCBI Taxonomy" id="1802117"/>
    <lineage>
        <taxon>Bacteria</taxon>
        <taxon>Candidatus Ryaniibacteriota</taxon>
    </lineage>
</organism>
<keyword evidence="1" id="KW-0812">Transmembrane</keyword>
<sequence length="311" mass="31483">MMLSRERIFSSQREVFIGVAVFLMAALFFISLSVFATTIGTNIDSTGTTGAATSTPWGDLAVDQVAGNGALRPVFAVGDNGTSTPFIFVSQKGVVSFGSSTPSNLFLTAGDVVIGRNGATNDLYVSGGLGVGNATTTDNNFIIGNHILTVYNNSNIGMFGTSSPIVIDGLSLGGAAGTHADVYISGGLGVGDATTTDSNIQVAGRVVTAKLAVGTGNGNVASRIVHGTCTVNPPSLSAGDTGHASCTDATGVTSSDRVLVGVEGAAWLDDVVITAASSTAADTIDFVFKNTSTTTIRDVASGVHIYYFGTQ</sequence>
<dbReference type="EMBL" id="MHNN01000003">
    <property type="protein sequence ID" value="OGZ47234.1"/>
    <property type="molecule type" value="Genomic_DNA"/>
</dbReference>
<comment type="caution">
    <text evidence="2">The sequence shown here is derived from an EMBL/GenBank/DDBJ whole genome shotgun (WGS) entry which is preliminary data.</text>
</comment>
<evidence type="ECO:0000313" key="3">
    <source>
        <dbReference type="Proteomes" id="UP000176576"/>
    </source>
</evidence>
<reference evidence="2 3" key="1">
    <citation type="journal article" date="2016" name="Nat. Commun.">
        <title>Thousands of microbial genomes shed light on interconnected biogeochemical processes in an aquifer system.</title>
        <authorList>
            <person name="Anantharaman K."/>
            <person name="Brown C.T."/>
            <person name="Hug L.A."/>
            <person name="Sharon I."/>
            <person name="Castelle C.J."/>
            <person name="Probst A.J."/>
            <person name="Thomas B.C."/>
            <person name="Singh A."/>
            <person name="Wilkins M.J."/>
            <person name="Karaoz U."/>
            <person name="Brodie E.L."/>
            <person name="Williams K.H."/>
            <person name="Hubbard S.S."/>
            <person name="Banfield J.F."/>
        </authorList>
    </citation>
    <scope>NUCLEOTIDE SEQUENCE [LARGE SCALE GENOMIC DNA]</scope>
</reference>
<gene>
    <name evidence="2" type="ORF">A3J54_01350</name>
</gene>
<dbReference type="Proteomes" id="UP000176576">
    <property type="component" value="Unassembled WGS sequence"/>
</dbReference>
<name>A0A1G2GAJ5_9BACT</name>
<accession>A0A1G2GAJ5</accession>
<protein>
    <submittedName>
        <fullName evidence="2">Uncharacterized protein</fullName>
    </submittedName>
</protein>
<evidence type="ECO:0000256" key="1">
    <source>
        <dbReference type="SAM" id="Phobius"/>
    </source>
</evidence>
<evidence type="ECO:0000313" key="2">
    <source>
        <dbReference type="EMBL" id="OGZ47234.1"/>
    </source>
</evidence>
<keyword evidence="1" id="KW-1133">Transmembrane helix</keyword>
<dbReference type="STRING" id="1802117.A3J54_01350"/>
<feature type="transmembrane region" description="Helical" evidence="1">
    <location>
        <begin position="15"/>
        <end position="36"/>
    </location>
</feature>
<dbReference type="AlphaFoldDB" id="A0A1G2GAJ5"/>